<proteinExistence type="predicted"/>
<protein>
    <recommendedName>
        <fullName evidence="1">DUF7770 domain-containing protein</fullName>
    </recommendedName>
</protein>
<evidence type="ECO:0000313" key="2">
    <source>
        <dbReference type="EMBL" id="KAJ7355663.1"/>
    </source>
</evidence>
<name>A0AAD7ADG1_9AGAR</name>
<dbReference type="Proteomes" id="UP001218218">
    <property type="component" value="Unassembled WGS sequence"/>
</dbReference>
<evidence type="ECO:0000313" key="3">
    <source>
        <dbReference type="Proteomes" id="UP001218218"/>
    </source>
</evidence>
<sequence length="189" mass="20928">MSNSDPYRLPSKPTIIPVWTLKQNPDLLQTPVAQISIIGTETSEADGVFHFRMSLVLSDKKVIRLDASPAFTDPSHMSRGYVLLEYDPELEPAGPAVFTVKVAHPEVTPLTAAHICKVLFNDNAQDQYDFNDDGNGCRHWCAVSLEKLAEAGYITSTAGPDLRAYEDQEHAKFGTTRFPMPRIQGGFYA</sequence>
<dbReference type="AlphaFoldDB" id="A0AAD7ADG1"/>
<dbReference type="Pfam" id="PF24968">
    <property type="entry name" value="DUF7770"/>
    <property type="match status" value="1"/>
</dbReference>
<feature type="domain" description="DUF7770" evidence="1">
    <location>
        <begin position="44"/>
        <end position="188"/>
    </location>
</feature>
<reference evidence="2" key="1">
    <citation type="submission" date="2023-03" db="EMBL/GenBank/DDBJ databases">
        <title>Massive genome expansion in bonnet fungi (Mycena s.s.) driven by repeated elements and novel gene families across ecological guilds.</title>
        <authorList>
            <consortium name="Lawrence Berkeley National Laboratory"/>
            <person name="Harder C.B."/>
            <person name="Miyauchi S."/>
            <person name="Viragh M."/>
            <person name="Kuo A."/>
            <person name="Thoen E."/>
            <person name="Andreopoulos B."/>
            <person name="Lu D."/>
            <person name="Skrede I."/>
            <person name="Drula E."/>
            <person name="Henrissat B."/>
            <person name="Morin E."/>
            <person name="Kohler A."/>
            <person name="Barry K."/>
            <person name="LaButti K."/>
            <person name="Morin E."/>
            <person name="Salamov A."/>
            <person name="Lipzen A."/>
            <person name="Mereny Z."/>
            <person name="Hegedus B."/>
            <person name="Baldrian P."/>
            <person name="Stursova M."/>
            <person name="Weitz H."/>
            <person name="Taylor A."/>
            <person name="Grigoriev I.V."/>
            <person name="Nagy L.G."/>
            <person name="Martin F."/>
            <person name="Kauserud H."/>
        </authorList>
    </citation>
    <scope>NUCLEOTIDE SEQUENCE</scope>
    <source>
        <strain evidence="2">CBHHK002</strain>
    </source>
</reference>
<organism evidence="2 3">
    <name type="scientific">Mycena albidolilacea</name>
    <dbReference type="NCBI Taxonomy" id="1033008"/>
    <lineage>
        <taxon>Eukaryota</taxon>
        <taxon>Fungi</taxon>
        <taxon>Dikarya</taxon>
        <taxon>Basidiomycota</taxon>
        <taxon>Agaricomycotina</taxon>
        <taxon>Agaricomycetes</taxon>
        <taxon>Agaricomycetidae</taxon>
        <taxon>Agaricales</taxon>
        <taxon>Marasmiineae</taxon>
        <taxon>Mycenaceae</taxon>
        <taxon>Mycena</taxon>
    </lineage>
</organism>
<keyword evidence="3" id="KW-1185">Reference proteome</keyword>
<comment type="caution">
    <text evidence="2">The sequence shown here is derived from an EMBL/GenBank/DDBJ whole genome shotgun (WGS) entry which is preliminary data.</text>
</comment>
<gene>
    <name evidence="2" type="ORF">DFH08DRAFT_505256</name>
</gene>
<evidence type="ECO:0000259" key="1">
    <source>
        <dbReference type="Pfam" id="PF24968"/>
    </source>
</evidence>
<dbReference type="InterPro" id="IPR056672">
    <property type="entry name" value="DUF7770"/>
</dbReference>
<dbReference type="EMBL" id="JARIHO010000009">
    <property type="protein sequence ID" value="KAJ7355663.1"/>
    <property type="molecule type" value="Genomic_DNA"/>
</dbReference>
<accession>A0AAD7ADG1</accession>